<dbReference type="EMBL" id="JBITMB010000020">
    <property type="protein sequence ID" value="MFI7445824.1"/>
    <property type="molecule type" value="Genomic_DNA"/>
</dbReference>
<reference evidence="1 2" key="1">
    <citation type="submission" date="2024-10" db="EMBL/GenBank/DDBJ databases">
        <title>The Natural Products Discovery Center: Release of the First 8490 Sequenced Strains for Exploring Actinobacteria Biosynthetic Diversity.</title>
        <authorList>
            <person name="Kalkreuter E."/>
            <person name="Kautsar S.A."/>
            <person name="Yang D."/>
            <person name="Bader C.D."/>
            <person name="Teijaro C.N."/>
            <person name="Fluegel L."/>
            <person name="Davis C.M."/>
            <person name="Simpson J.R."/>
            <person name="Lauterbach L."/>
            <person name="Steele A.D."/>
            <person name="Gui C."/>
            <person name="Meng S."/>
            <person name="Li G."/>
            <person name="Viehrig K."/>
            <person name="Ye F."/>
            <person name="Su P."/>
            <person name="Kiefer A.F."/>
            <person name="Nichols A."/>
            <person name="Cepeda A.J."/>
            <person name="Yan W."/>
            <person name="Fan B."/>
            <person name="Jiang Y."/>
            <person name="Adhikari A."/>
            <person name="Zheng C.-J."/>
            <person name="Schuster L."/>
            <person name="Cowan T.M."/>
            <person name="Smanski M.J."/>
            <person name="Chevrette M.G."/>
            <person name="De Carvalho L.P.S."/>
            <person name="Shen B."/>
        </authorList>
    </citation>
    <scope>NUCLEOTIDE SEQUENCE [LARGE SCALE GENOMIC DNA]</scope>
    <source>
        <strain evidence="1 2">NPDC049503</strain>
    </source>
</reference>
<evidence type="ECO:0000313" key="1">
    <source>
        <dbReference type="EMBL" id="MFI7445824.1"/>
    </source>
</evidence>
<name>A0ABW8AGB4_9ACTN</name>
<dbReference type="Proteomes" id="UP001612928">
    <property type="component" value="Unassembled WGS sequence"/>
</dbReference>
<organism evidence="1 2">
    <name type="scientific">Nonomuraea indica</name>
    <dbReference type="NCBI Taxonomy" id="1581193"/>
    <lineage>
        <taxon>Bacteria</taxon>
        <taxon>Bacillati</taxon>
        <taxon>Actinomycetota</taxon>
        <taxon>Actinomycetes</taxon>
        <taxon>Streptosporangiales</taxon>
        <taxon>Streptosporangiaceae</taxon>
        <taxon>Nonomuraea</taxon>
    </lineage>
</organism>
<dbReference type="RefSeq" id="WP_397026320.1">
    <property type="nucleotide sequence ID" value="NZ_JBITMB010000020.1"/>
</dbReference>
<gene>
    <name evidence="1" type="ORF">ACIBP5_38160</name>
</gene>
<protein>
    <submittedName>
        <fullName evidence="1">Uncharacterized protein</fullName>
    </submittedName>
</protein>
<evidence type="ECO:0000313" key="2">
    <source>
        <dbReference type="Proteomes" id="UP001612928"/>
    </source>
</evidence>
<keyword evidence="2" id="KW-1185">Reference proteome</keyword>
<sequence>MTRIYVEKGIKKIVACSLEWPGWARIGTTEDNAVATLTSFHPRATS</sequence>
<accession>A0ABW8AGB4</accession>
<comment type="caution">
    <text evidence="1">The sequence shown here is derived from an EMBL/GenBank/DDBJ whole genome shotgun (WGS) entry which is preliminary data.</text>
</comment>
<proteinExistence type="predicted"/>